<accession>A0AA48KJY1</accession>
<name>A0AA48KJY1_9FLAO</name>
<dbReference type="Proteomes" id="UP001330184">
    <property type="component" value="Chromosome"/>
</dbReference>
<evidence type="ECO:0008006" key="4">
    <source>
        <dbReference type="Google" id="ProtNLM"/>
    </source>
</evidence>
<reference evidence="2 3" key="1">
    <citation type="submission" date="2023-01" db="EMBL/GenBank/DDBJ databases">
        <title>Complete genome sequence of Muricauda aquimarina strain IFOP_LL357.</title>
        <authorList>
            <person name="Gajardo G."/>
            <person name="Ueki S."/>
            <person name="Maruyama F."/>
        </authorList>
    </citation>
    <scope>NUCLEOTIDE SEQUENCE [LARGE SCALE GENOMIC DNA]</scope>
    <source>
        <strain evidence="2 3">IFOP_LL357</strain>
    </source>
</reference>
<dbReference type="RefSeq" id="WP_224836489.1">
    <property type="nucleotide sequence ID" value="NZ_AP027268.1"/>
</dbReference>
<organism evidence="2 3">
    <name type="scientific">Flagellimonas marinaquae</name>
    <dbReference type="NCBI Taxonomy" id="254955"/>
    <lineage>
        <taxon>Bacteria</taxon>
        <taxon>Pseudomonadati</taxon>
        <taxon>Bacteroidota</taxon>
        <taxon>Flavobacteriia</taxon>
        <taxon>Flavobacteriales</taxon>
        <taxon>Flavobacteriaceae</taxon>
        <taxon>Flagellimonas</taxon>
    </lineage>
</organism>
<evidence type="ECO:0000313" key="2">
    <source>
        <dbReference type="EMBL" id="BDW91367.1"/>
    </source>
</evidence>
<proteinExistence type="predicted"/>
<evidence type="ECO:0000313" key="3">
    <source>
        <dbReference type="Proteomes" id="UP001330184"/>
    </source>
</evidence>
<feature type="transmembrane region" description="Helical" evidence="1">
    <location>
        <begin position="108"/>
        <end position="129"/>
    </location>
</feature>
<feature type="transmembrane region" description="Helical" evidence="1">
    <location>
        <begin position="9"/>
        <end position="27"/>
    </location>
</feature>
<evidence type="ECO:0000256" key="1">
    <source>
        <dbReference type="SAM" id="Phobius"/>
    </source>
</evidence>
<protein>
    <recommendedName>
        <fullName evidence="4">DoxX family membrane protein</fullName>
    </recommendedName>
</protein>
<keyword evidence="1" id="KW-0812">Transmembrane</keyword>
<dbReference type="AlphaFoldDB" id="A0AA48KJY1"/>
<keyword evidence="1" id="KW-1133">Transmembrane helix</keyword>
<keyword evidence="3" id="KW-1185">Reference proteome</keyword>
<sequence length="161" mass="17987">MKISFKEKLLVVSVGLIYCWFGGLKFFPNLSPAEDLAKNTIHQLTLGLIPDQVSILILAIGEVTLGILLIVGFMRQQAVVLSLIHMACTFLPLFFFPGEVFGEEPLSLTLLGQYIFKNLIIVAALVSVYEKKTTTARRILEKEIPKQSLVTKVWVTISSYK</sequence>
<keyword evidence="1" id="KW-0472">Membrane</keyword>
<feature type="transmembrane region" description="Helical" evidence="1">
    <location>
        <begin position="53"/>
        <end position="71"/>
    </location>
</feature>
<dbReference type="EMBL" id="AP027268">
    <property type="protein sequence ID" value="BDW91367.1"/>
    <property type="molecule type" value="Genomic_DNA"/>
</dbReference>
<gene>
    <name evidence="2" type="ORF">MACH07_01990</name>
</gene>
<feature type="transmembrane region" description="Helical" evidence="1">
    <location>
        <begin position="78"/>
        <end position="96"/>
    </location>
</feature>